<protein>
    <submittedName>
        <fullName evidence="7">Nucleotide kinase-like protein</fullName>
    </submittedName>
</protein>
<dbReference type="GO" id="GO:0005524">
    <property type="term" value="F:ATP binding"/>
    <property type="evidence" value="ECO:0007669"/>
    <property type="project" value="UniProtKB-KW"/>
</dbReference>
<dbReference type="AlphaFoldDB" id="A8A904"/>
<keyword evidence="3" id="KW-0808">Transferase</keyword>
<keyword evidence="2" id="KW-0698">rRNA processing</keyword>
<dbReference type="STRING" id="453591.Igni_0222"/>
<keyword evidence="6" id="KW-0067">ATP-binding</keyword>
<evidence type="ECO:0000256" key="6">
    <source>
        <dbReference type="ARBA" id="ARBA00022840"/>
    </source>
</evidence>
<dbReference type="EMBL" id="CP000816">
    <property type="protein sequence ID" value="ABU81406.1"/>
    <property type="molecule type" value="Genomic_DNA"/>
</dbReference>
<dbReference type="KEGG" id="iho:Igni_0222"/>
<evidence type="ECO:0000313" key="8">
    <source>
        <dbReference type="Proteomes" id="UP000000262"/>
    </source>
</evidence>
<evidence type="ECO:0000256" key="4">
    <source>
        <dbReference type="ARBA" id="ARBA00022741"/>
    </source>
</evidence>
<keyword evidence="5 7" id="KW-0418">Kinase</keyword>
<dbReference type="HOGENOM" id="CLU_079096_0_0_2"/>
<keyword evidence="1" id="KW-0690">Ribosome biogenesis</keyword>
<dbReference type="RefSeq" id="WP_011998258.1">
    <property type="nucleotide sequence ID" value="NC_009776.1"/>
</dbReference>
<dbReference type="GO" id="GO:0006364">
    <property type="term" value="P:rRNA processing"/>
    <property type="evidence" value="ECO:0007669"/>
    <property type="project" value="UniProtKB-KW"/>
</dbReference>
<reference evidence="7 8" key="1">
    <citation type="journal article" date="2008" name="Genome Biol.">
        <title>A genomic analysis of the archaeal system Ignicoccus hospitalis-Nanoarchaeum equitans.</title>
        <authorList>
            <person name="Podar M."/>
            <person name="Anderson I."/>
            <person name="Makarova K.S."/>
            <person name="Elkins J.G."/>
            <person name="Ivanova N."/>
            <person name="Wall M.A."/>
            <person name="Lykidis A."/>
            <person name="Mavromatis K."/>
            <person name="Sun H."/>
            <person name="Hudson M.E."/>
            <person name="Chen W."/>
            <person name="Deciu C."/>
            <person name="Hutchison D."/>
            <person name="Eads J.R."/>
            <person name="Anderson A."/>
            <person name="Fernandes F."/>
            <person name="Szeto E."/>
            <person name="Lapidus A."/>
            <person name="Kyrpides N.C."/>
            <person name="Saier M.H.Jr."/>
            <person name="Richardson P.M."/>
            <person name="Rachel R."/>
            <person name="Huber H."/>
            <person name="Eisen J.A."/>
            <person name="Koonin E.V."/>
            <person name="Keller M."/>
            <person name="Stetter K.O."/>
        </authorList>
    </citation>
    <scope>NUCLEOTIDE SEQUENCE [LARGE SCALE GENOMIC DNA]</scope>
    <source>
        <strain evidence="8">KIN4/I / DSM 18386 / JCM 14125</strain>
    </source>
</reference>
<evidence type="ECO:0000256" key="1">
    <source>
        <dbReference type="ARBA" id="ARBA00022517"/>
    </source>
</evidence>
<dbReference type="InterPro" id="IPR020618">
    <property type="entry name" value="Adenyl_kinase_AK6"/>
</dbReference>
<dbReference type="GO" id="GO:0016887">
    <property type="term" value="F:ATP hydrolysis activity"/>
    <property type="evidence" value="ECO:0007669"/>
    <property type="project" value="InterPro"/>
</dbReference>
<proteinExistence type="predicted"/>
<evidence type="ECO:0000256" key="5">
    <source>
        <dbReference type="ARBA" id="ARBA00022777"/>
    </source>
</evidence>
<dbReference type="GO" id="GO:0004017">
    <property type="term" value="F:AMP kinase activity"/>
    <property type="evidence" value="ECO:0007669"/>
    <property type="project" value="InterPro"/>
</dbReference>
<name>A8A904_IGNH4</name>
<evidence type="ECO:0000256" key="3">
    <source>
        <dbReference type="ARBA" id="ARBA00022679"/>
    </source>
</evidence>
<keyword evidence="4" id="KW-0547">Nucleotide-binding</keyword>
<dbReference type="GeneID" id="5562086"/>
<dbReference type="eggNOG" id="arCOG01038">
    <property type="taxonomic scope" value="Archaea"/>
</dbReference>
<keyword evidence="8" id="KW-1185">Reference proteome</keyword>
<organism evidence="7 8">
    <name type="scientific">Ignicoccus hospitalis (strain KIN4/I / DSM 18386 / JCM 14125)</name>
    <dbReference type="NCBI Taxonomy" id="453591"/>
    <lineage>
        <taxon>Archaea</taxon>
        <taxon>Thermoproteota</taxon>
        <taxon>Thermoprotei</taxon>
        <taxon>Desulfurococcales</taxon>
        <taxon>Desulfurococcaceae</taxon>
        <taxon>Ignicoccus</taxon>
    </lineage>
</organism>
<dbReference type="PANTHER" id="PTHR12595">
    <property type="entry name" value="POS9-ACTIVATING FACTOR FAP7-RELATED"/>
    <property type="match status" value="1"/>
</dbReference>
<dbReference type="Pfam" id="PF13238">
    <property type="entry name" value="AAA_18"/>
    <property type="match status" value="1"/>
</dbReference>
<evidence type="ECO:0000313" key="7">
    <source>
        <dbReference type="EMBL" id="ABU81406.1"/>
    </source>
</evidence>
<gene>
    <name evidence="7" type="ordered locus">Igni_0222</name>
</gene>
<dbReference type="PhylomeDB" id="A8A904"/>
<dbReference type="PANTHER" id="PTHR12595:SF0">
    <property type="entry name" value="ADENYLATE KINASE ISOENZYME 6"/>
    <property type="match status" value="1"/>
</dbReference>
<dbReference type="Proteomes" id="UP000000262">
    <property type="component" value="Chromosome"/>
</dbReference>
<sequence>MFILIAGVPGSGKTTVAKELSKMIGCKSLSVTDVVVKNKLYVDVEKDECGKPLYVVDMDKLEELIKGLEGCYIIEGVVVDFVPPEATKKVLYLQARPKTLIARMEQKGYCKEKICSNLEAELVGSYLQMLRGLYGDKVVCVQSDGPLDRTLEEALKAVKCERLPCARWSQEDFEEFSSYCL</sequence>
<accession>A8A904</accession>
<dbReference type="SUPFAM" id="SSF52540">
    <property type="entry name" value="P-loop containing nucleoside triphosphate hydrolases"/>
    <property type="match status" value="1"/>
</dbReference>
<dbReference type="OrthoDB" id="8730at2157"/>
<evidence type="ECO:0000256" key="2">
    <source>
        <dbReference type="ARBA" id="ARBA00022552"/>
    </source>
</evidence>
<dbReference type="InterPro" id="IPR027417">
    <property type="entry name" value="P-loop_NTPase"/>
</dbReference>
<dbReference type="Gene3D" id="3.40.50.300">
    <property type="entry name" value="P-loop containing nucleotide triphosphate hydrolases"/>
    <property type="match status" value="1"/>
</dbReference>